<evidence type="ECO:0000313" key="2">
    <source>
        <dbReference type="Proteomes" id="UP001057402"/>
    </source>
</evidence>
<comment type="caution">
    <text evidence="1">The sequence shown here is derived from an EMBL/GenBank/DDBJ whole genome shotgun (WGS) entry which is preliminary data.</text>
</comment>
<organism evidence="1 2">
    <name type="scientific">Melastoma candidum</name>
    <dbReference type="NCBI Taxonomy" id="119954"/>
    <lineage>
        <taxon>Eukaryota</taxon>
        <taxon>Viridiplantae</taxon>
        <taxon>Streptophyta</taxon>
        <taxon>Embryophyta</taxon>
        <taxon>Tracheophyta</taxon>
        <taxon>Spermatophyta</taxon>
        <taxon>Magnoliopsida</taxon>
        <taxon>eudicotyledons</taxon>
        <taxon>Gunneridae</taxon>
        <taxon>Pentapetalae</taxon>
        <taxon>rosids</taxon>
        <taxon>malvids</taxon>
        <taxon>Myrtales</taxon>
        <taxon>Melastomataceae</taxon>
        <taxon>Melastomatoideae</taxon>
        <taxon>Melastomateae</taxon>
        <taxon>Melastoma</taxon>
    </lineage>
</organism>
<keyword evidence="2" id="KW-1185">Reference proteome</keyword>
<gene>
    <name evidence="1" type="ORF">MLD38_032810</name>
</gene>
<reference evidence="2" key="1">
    <citation type="journal article" date="2023" name="Front. Plant Sci.">
        <title>Chromosomal-level genome assembly of Melastoma candidum provides insights into trichome evolution.</title>
        <authorList>
            <person name="Zhong Y."/>
            <person name="Wu W."/>
            <person name="Sun C."/>
            <person name="Zou P."/>
            <person name="Liu Y."/>
            <person name="Dai S."/>
            <person name="Zhou R."/>
        </authorList>
    </citation>
    <scope>NUCLEOTIDE SEQUENCE [LARGE SCALE GENOMIC DNA]</scope>
</reference>
<protein>
    <submittedName>
        <fullName evidence="1">Uncharacterized protein</fullName>
    </submittedName>
</protein>
<dbReference type="EMBL" id="CM042889">
    <property type="protein sequence ID" value="KAI4319178.1"/>
    <property type="molecule type" value="Genomic_DNA"/>
</dbReference>
<sequence>MSKGSMLQMDVKPETSQIRPYIVCAVLRGMKFDEARYNSFIEVQDMMHQNICRIRALFTIGTHVMDTVEGPFSYEERSFKANDLMEYYKSYLKLKKFLHIIENSLVFPVIYNKNRLPVFWTRCS</sequence>
<name>A0ACB9M549_9MYRT</name>
<dbReference type="Proteomes" id="UP001057402">
    <property type="component" value="Chromosome 10"/>
</dbReference>
<proteinExistence type="predicted"/>
<evidence type="ECO:0000313" key="1">
    <source>
        <dbReference type="EMBL" id="KAI4319178.1"/>
    </source>
</evidence>
<accession>A0ACB9M549</accession>